<name>A0A3Q3ANN4_KRYMA</name>
<dbReference type="GO" id="GO:0014826">
    <property type="term" value="P:vein smooth muscle contraction"/>
    <property type="evidence" value="ECO:0007669"/>
    <property type="project" value="TreeGrafter"/>
</dbReference>
<dbReference type="GO" id="GO:0003100">
    <property type="term" value="P:regulation of systemic arterial blood pressure by endothelin"/>
    <property type="evidence" value="ECO:0007669"/>
    <property type="project" value="TreeGrafter"/>
</dbReference>
<feature type="region of interest" description="Disordered" evidence="6">
    <location>
        <begin position="131"/>
        <end position="152"/>
    </location>
</feature>
<evidence type="ECO:0000256" key="2">
    <source>
        <dbReference type="ARBA" id="ARBA00010959"/>
    </source>
</evidence>
<keyword evidence="5" id="KW-0839">Vasoconstrictor</keyword>
<reference evidence="9" key="2">
    <citation type="submission" date="2025-09" db="UniProtKB">
        <authorList>
            <consortium name="Ensembl"/>
        </authorList>
    </citation>
    <scope>IDENTIFICATION</scope>
</reference>
<dbReference type="Ensembl" id="ENSKMAT00000018261.1">
    <property type="protein sequence ID" value="ENSKMAP00000018011.1"/>
    <property type="gene ID" value="ENSKMAG00000013420.1"/>
</dbReference>
<dbReference type="GO" id="GO:0031708">
    <property type="term" value="F:endothelin B receptor binding"/>
    <property type="evidence" value="ECO:0007669"/>
    <property type="project" value="TreeGrafter"/>
</dbReference>
<dbReference type="RefSeq" id="XP_017288726.1">
    <property type="nucleotide sequence ID" value="XM_017433237.3"/>
</dbReference>
<organism evidence="9 10">
    <name type="scientific">Kryptolebias marmoratus</name>
    <name type="common">Mangrove killifish</name>
    <name type="synonym">Rivulus marmoratus</name>
    <dbReference type="NCBI Taxonomy" id="37003"/>
    <lineage>
        <taxon>Eukaryota</taxon>
        <taxon>Metazoa</taxon>
        <taxon>Chordata</taxon>
        <taxon>Craniata</taxon>
        <taxon>Vertebrata</taxon>
        <taxon>Euteleostomi</taxon>
        <taxon>Actinopterygii</taxon>
        <taxon>Neopterygii</taxon>
        <taxon>Teleostei</taxon>
        <taxon>Neoteleostei</taxon>
        <taxon>Acanthomorphata</taxon>
        <taxon>Ovalentaria</taxon>
        <taxon>Atherinomorphae</taxon>
        <taxon>Cyprinodontiformes</taxon>
        <taxon>Rivulidae</taxon>
        <taxon>Kryptolebias</taxon>
    </lineage>
</organism>
<dbReference type="GO" id="GO:0005615">
    <property type="term" value="C:extracellular space"/>
    <property type="evidence" value="ECO:0007669"/>
    <property type="project" value="TreeGrafter"/>
</dbReference>
<dbReference type="OMA" id="WAFPPRK"/>
<accession>A0A3Q3ANN4</accession>
<proteinExistence type="inferred from homology"/>
<evidence type="ECO:0000256" key="7">
    <source>
        <dbReference type="SAM" id="SignalP"/>
    </source>
</evidence>
<comment type="similarity">
    <text evidence="2">Belongs to the endothelin/sarafotoxin family.</text>
</comment>
<dbReference type="PANTHER" id="PTHR13874">
    <property type="entry name" value="ENDOTHELIN"/>
    <property type="match status" value="1"/>
</dbReference>
<dbReference type="GeneTree" id="ENSGT00950000183053"/>
<keyword evidence="4" id="KW-0838">Vasoactive</keyword>
<dbReference type="KEGG" id="kmr:108245964"/>
<dbReference type="SMART" id="SM00272">
    <property type="entry name" value="END"/>
    <property type="match status" value="2"/>
</dbReference>
<evidence type="ECO:0000259" key="8">
    <source>
        <dbReference type="SMART" id="SM00272"/>
    </source>
</evidence>
<protein>
    <submittedName>
        <fullName evidence="9">Endothelin-2-like</fullName>
    </submittedName>
</protein>
<dbReference type="InterPro" id="IPR020475">
    <property type="entry name" value="Endothelin"/>
</dbReference>
<evidence type="ECO:0000256" key="6">
    <source>
        <dbReference type="SAM" id="MobiDB-lite"/>
    </source>
</evidence>
<feature type="domain" description="Endothelin-like toxin" evidence="8">
    <location>
        <begin position="42"/>
        <end position="63"/>
    </location>
</feature>
<dbReference type="InterPro" id="IPR001928">
    <property type="entry name" value="Endothln-like_toxin"/>
</dbReference>
<evidence type="ECO:0000256" key="1">
    <source>
        <dbReference type="ARBA" id="ARBA00004613"/>
    </source>
</evidence>
<dbReference type="GO" id="GO:0019229">
    <property type="term" value="P:regulation of vasoconstriction"/>
    <property type="evidence" value="ECO:0007669"/>
    <property type="project" value="InterPro"/>
</dbReference>
<sequence length="152" mass="16524">MATSGSILLLVTVWASIQDGWGLPVVKQLDSGVPAAPVRTRRCACSNQLDSECHYFCHLDIIWINTPSKTTLYGLGGSMLRRKRSTGRCTCTKPDDQTCKGFCSLRPEATTITSPHADMLDILRAAAKKSQKALDAQRSDGYQPPQAQGKIA</sequence>
<dbReference type="Proteomes" id="UP000264800">
    <property type="component" value="Unplaced"/>
</dbReference>
<evidence type="ECO:0000256" key="3">
    <source>
        <dbReference type="ARBA" id="ARBA00022525"/>
    </source>
</evidence>
<feature type="signal peptide" evidence="7">
    <location>
        <begin position="1"/>
        <end position="22"/>
    </location>
</feature>
<keyword evidence="3" id="KW-0964">Secreted</keyword>
<dbReference type="PRINTS" id="PR00365">
    <property type="entry name" value="ENDOTHELIN"/>
</dbReference>
<dbReference type="AlphaFoldDB" id="A0A3Q3ANN4"/>
<dbReference type="OrthoDB" id="8873756at2759"/>
<dbReference type="Pfam" id="PF00322">
    <property type="entry name" value="Endothelin"/>
    <property type="match status" value="1"/>
</dbReference>
<comment type="subcellular location">
    <subcellularLocation>
        <location evidence="1">Secreted</location>
    </subcellularLocation>
</comment>
<dbReference type="InterPro" id="IPR019764">
    <property type="entry name" value="Endothelin_toxin_CS"/>
</dbReference>
<dbReference type="GeneID" id="108245964"/>
<evidence type="ECO:0000256" key="4">
    <source>
        <dbReference type="ARBA" id="ARBA00022858"/>
    </source>
</evidence>
<feature type="chain" id="PRO_5018776648" evidence="7">
    <location>
        <begin position="23"/>
        <end position="152"/>
    </location>
</feature>
<evidence type="ECO:0000256" key="5">
    <source>
        <dbReference type="ARBA" id="ARBA00023322"/>
    </source>
</evidence>
<dbReference type="STRING" id="37003.ENSKMAP00000018011"/>
<dbReference type="GO" id="GO:0005179">
    <property type="term" value="F:hormone activity"/>
    <property type="evidence" value="ECO:0007669"/>
    <property type="project" value="TreeGrafter"/>
</dbReference>
<dbReference type="PANTHER" id="PTHR13874:SF9">
    <property type="entry name" value="ENDOTHELIN-2"/>
    <property type="match status" value="1"/>
</dbReference>
<keyword evidence="7" id="KW-0732">Signal</keyword>
<dbReference type="GO" id="GO:0006874">
    <property type="term" value="P:intracellular calcium ion homeostasis"/>
    <property type="evidence" value="ECO:0007669"/>
    <property type="project" value="TreeGrafter"/>
</dbReference>
<evidence type="ECO:0000313" key="10">
    <source>
        <dbReference type="Proteomes" id="UP000264800"/>
    </source>
</evidence>
<keyword evidence="10" id="KW-1185">Reference proteome</keyword>
<evidence type="ECO:0000313" key="9">
    <source>
        <dbReference type="Ensembl" id="ENSKMAP00000018011.1"/>
    </source>
</evidence>
<feature type="domain" description="Endothelin-like toxin" evidence="8">
    <location>
        <begin position="88"/>
        <end position="109"/>
    </location>
</feature>
<reference evidence="9" key="1">
    <citation type="submission" date="2025-08" db="UniProtKB">
        <authorList>
            <consortium name="Ensembl"/>
        </authorList>
    </citation>
    <scope>IDENTIFICATION</scope>
</reference>
<dbReference type="PROSITE" id="PS00270">
    <property type="entry name" value="ENDOTHELIN"/>
    <property type="match status" value="2"/>
</dbReference>